<dbReference type="STRING" id="656179.AB870_15995"/>
<keyword evidence="1" id="KW-0175">Coiled coil</keyword>
<organism evidence="2 3">
    <name type="scientific">Pandoraea faecigallinarum</name>
    <dbReference type="NCBI Taxonomy" id="656179"/>
    <lineage>
        <taxon>Bacteria</taxon>
        <taxon>Pseudomonadati</taxon>
        <taxon>Pseudomonadota</taxon>
        <taxon>Betaproteobacteria</taxon>
        <taxon>Burkholderiales</taxon>
        <taxon>Burkholderiaceae</taxon>
        <taxon>Pandoraea</taxon>
    </lineage>
</organism>
<dbReference type="InterPro" id="IPR009057">
    <property type="entry name" value="Homeodomain-like_sf"/>
</dbReference>
<dbReference type="KEGG" id="pfg:AB870_15995"/>
<accession>A0A0H3WXE1</accession>
<dbReference type="PATRIC" id="fig|656179.3.peg.3408"/>
<dbReference type="InterPro" id="IPR002514">
    <property type="entry name" value="Transposase_8"/>
</dbReference>
<feature type="coiled-coil region" evidence="1">
    <location>
        <begin position="41"/>
        <end position="75"/>
    </location>
</feature>
<name>A0A0H3WXE1_9BURK</name>
<protein>
    <submittedName>
        <fullName evidence="2">Transposase</fullName>
    </submittedName>
</protein>
<dbReference type="AlphaFoldDB" id="A0A0H3WXE1"/>
<dbReference type="GO" id="GO:0003677">
    <property type="term" value="F:DNA binding"/>
    <property type="evidence" value="ECO:0007669"/>
    <property type="project" value="InterPro"/>
</dbReference>
<reference evidence="2" key="1">
    <citation type="submission" date="2016-06" db="EMBL/GenBank/DDBJ databases">
        <title>Complete Genome Sequence of Pandoraea faecigallinarum DSM-23572.</title>
        <authorList>
            <person name="Yong D."/>
            <person name="Ee R."/>
            <person name="Lim Y.-L."/>
            <person name="Yin W.-F."/>
            <person name="Chan K.-G."/>
        </authorList>
    </citation>
    <scope>NUCLEOTIDE SEQUENCE</scope>
    <source>
        <strain evidence="2">DSM 23572</strain>
    </source>
</reference>
<gene>
    <name evidence="2" type="ORF">AB870_15995</name>
</gene>
<dbReference type="PANTHER" id="PTHR33609">
    <property type="entry name" value="LOW CALCIUM RESPONSE LOCUS PROTEIN S"/>
    <property type="match status" value="1"/>
</dbReference>
<dbReference type="EMBL" id="CP011807">
    <property type="protein sequence ID" value="AKM31308.1"/>
    <property type="molecule type" value="Genomic_DNA"/>
</dbReference>
<sequence>MKKRYTDEQIIDILRETRGCQTTAELCLKYGISEATYYNWRTKFGEKRQEIELRLKALEKENNELRKLLALSLLDNVALRDKLARE</sequence>
<dbReference type="PANTHER" id="PTHR33609:SF1">
    <property type="entry name" value="TRANSPOSASE"/>
    <property type="match status" value="1"/>
</dbReference>
<dbReference type="Proteomes" id="UP000035651">
    <property type="component" value="Chromosome"/>
</dbReference>
<dbReference type="GO" id="GO:0004803">
    <property type="term" value="F:transposase activity"/>
    <property type="evidence" value="ECO:0007669"/>
    <property type="project" value="InterPro"/>
</dbReference>
<dbReference type="RefSeq" id="WP_047907107.1">
    <property type="nucleotide sequence ID" value="NZ_CP011807.3"/>
</dbReference>
<keyword evidence="3" id="KW-1185">Reference proteome</keyword>
<dbReference type="SUPFAM" id="SSF46689">
    <property type="entry name" value="Homeodomain-like"/>
    <property type="match status" value="1"/>
</dbReference>
<proteinExistence type="predicted"/>
<evidence type="ECO:0000313" key="3">
    <source>
        <dbReference type="Proteomes" id="UP000035651"/>
    </source>
</evidence>
<evidence type="ECO:0000313" key="2">
    <source>
        <dbReference type="EMBL" id="AKM31308.1"/>
    </source>
</evidence>
<dbReference type="Pfam" id="PF01527">
    <property type="entry name" value="HTH_Tnp_1"/>
    <property type="match status" value="1"/>
</dbReference>
<dbReference type="OrthoDB" id="9816028at2"/>
<evidence type="ECO:0000256" key="1">
    <source>
        <dbReference type="SAM" id="Coils"/>
    </source>
</evidence>
<dbReference type="GO" id="GO:0006313">
    <property type="term" value="P:DNA transposition"/>
    <property type="evidence" value="ECO:0007669"/>
    <property type="project" value="InterPro"/>
</dbReference>
<dbReference type="InterPro" id="IPR052546">
    <property type="entry name" value="Transposase_8_domain"/>
</dbReference>